<dbReference type="InterPro" id="IPR041583">
    <property type="entry name" value="TetR_C_31"/>
</dbReference>
<dbReference type="Gene3D" id="1.10.357.10">
    <property type="entry name" value="Tetracycline Repressor, domain 2"/>
    <property type="match status" value="1"/>
</dbReference>
<feature type="domain" description="HTH tetR-type" evidence="3">
    <location>
        <begin position="1"/>
        <end position="61"/>
    </location>
</feature>
<feature type="DNA-binding region" description="H-T-H motif" evidence="2">
    <location>
        <begin position="24"/>
        <end position="43"/>
    </location>
</feature>
<dbReference type="PROSITE" id="PS50977">
    <property type="entry name" value="HTH_TETR_2"/>
    <property type="match status" value="1"/>
</dbReference>
<evidence type="ECO:0000259" key="3">
    <source>
        <dbReference type="PROSITE" id="PS50977"/>
    </source>
</evidence>
<dbReference type="RefSeq" id="WP_220656377.1">
    <property type="nucleotide sequence ID" value="NZ_JAUTIX010000001.1"/>
</dbReference>
<keyword evidence="1 2" id="KW-0238">DNA-binding</keyword>
<protein>
    <submittedName>
        <fullName evidence="4">TetR family transcriptional regulator</fullName>
    </submittedName>
</protein>
<accession>A0AA90NC12</accession>
<comment type="caution">
    <text evidence="4">The sequence shown here is derived from an EMBL/GenBank/DDBJ whole genome shotgun (WGS) entry which is preliminary data.</text>
</comment>
<reference evidence="4" key="1">
    <citation type="submission" date="2023-08" db="EMBL/GenBank/DDBJ databases">
        <title>The draft genome of Tsukamurella strandjordii strain 050030.</title>
        <authorList>
            <person name="Zhao F."/>
            <person name="Feng Y."/>
            <person name="Zong Z."/>
        </authorList>
    </citation>
    <scope>NUCLEOTIDE SEQUENCE</scope>
    <source>
        <strain evidence="4">050030</strain>
    </source>
</reference>
<evidence type="ECO:0000256" key="1">
    <source>
        <dbReference type="ARBA" id="ARBA00023125"/>
    </source>
</evidence>
<dbReference type="Proteomes" id="UP001178281">
    <property type="component" value="Unassembled WGS sequence"/>
</dbReference>
<name>A0AA90NC12_9ACTN</name>
<dbReference type="InterPro" id="IPR009057">
    <property type="entry name" value="Homeodomain-like_sf"/>
</dbReference>
<dbReference type="Pfam" id="PF17940">
    <property type="entry name" value="TetR_C_31"/>
    <property type="match status" value="1"/>
</dbReference>
<gene>
    <name evidence="4" type="ORF">Q7X28_01080</name>
</gene>
<dbReference type="GO" id="GO:0003677">
    <property type="term" value="F:DNA binding"/>
    <property type="evidence" value="ECO:0007669"/>
    <property type="project" value="UniProtKB-UniRule"/>
</dbReference>
<organism evidence="4 5">
    <name type="scientific">Tsukamurella strandjordii</name>
    <dbReference type="NCBI Taxonomy" id="147577"/>
    <lineage>
        <taxon>Bacteria</taxon>
        <taxon>Bacillati</taxon>
        <taxon>Actinomycetota</taxon>
        <taxon>Actinomycetes</taxon>
        <taxon>Mycobacteriales</taxon>
        <taxon>Tsukamurellaceae</taxon>
        <taxon>Tsukamurella</taxon>
    </lineage>
</organism>
<dbReference type="Pfam" id="PF00440">
    <property type="entry name" value="TetR_N"/>
    <property type="match status" value="1"/>
</dbReference>
<evidence type="ECO:0000313" key="5">
    <source>
        <dbReference type="Proteomes" id="UP001178281"/>
    </source>
</evidence>
<dbReference type="EMBL" id="JAUTIX010000001">
    <property type="protein sequence ID" value="MDP0396508.1"/>
    <property type="molecule type" value="Genomic_DNA"/>
</dbReference>
<proteinExistence type="predicted"/>
<dbReference type="AlphaFoldDB" id="A0AA90NC12"/>
<evidence type="ECO:0000256" key="2">
    <source>
        <dbReference type="PROSITE-ProRule" id="PRU00335"/>
    </source>
</evidence>
<dbReference type="SUPFAM" id="SSF46689">
    <property type="entry name" value="Homeodomain-like"/>
    <property type="match status" value="1"/>
</dbReference>
<keyword evidence="5" id="KW-1185">Reference proteome</keyword>
<sequence>MGRREEVLDAAIEVVGTRGLRGLTHRAVDGAAGVPAGTTSNHFRSRAALVRGIVDRMVEQDLAFWEGFDGGVDLPVDEVTERLVDYVRWSVGPGRVRGVARLNLFAAAAVDPELQEPLRRGRAAVEAVGMAIGASLGLDGAASALVMDATDAVVIRQLALPAEDFDPQPPLARLIASLRA</sequence>
<dbReference type="InterPro" id="IPR001647">
    <property type="entry name" value="HTH_TetR"/>
</dbReference>
<evidence type="ECO:0000313" key="4">
    <source>
        <dbReference type="EMBL" id="MDP0396508.1"/>
    </source>
</evidence>